<gene>
    <name evidence="3" type="primary">ASPH</name>
    <name evidence="3" type="ORF">SNAT2548_LOCUS498</name>
</gene>
<evidence type="ECO:0000256" key="1">
    <source>
        <dbReference type="SAM" id="MobiDB-lite"/>
    </source>
</evidence>
<feature type="signal peptide" evidence="2">
    <location>
        <begin position="1"/>
        <end position="22"/>
    </location>
</feature>
<sequence length="588" mass="66796">MAHHPPSQVSPRLACLALGVLAVGRFIGDDAFSMARRAPPVRDLRSLKEDLGRRMPSEATIAALEGIRPKRIVSSMRDLQGTWHATTPEDDSPPRFEGFPMHGDVPRMLLSLYAGDMGRMLNMEVVAAPVLHITGDGRTSTATKLRWGQQQDEITLQGRLELIGSNLLREMPQTMRSDALKLTLPALQKRREVRITYFDGTLLILRDARGVVDMLWREEEPEMDNMQVQRAGSARAGHKAKKVDRSAWEAARLERALGRNERRYDLLNRRLQWVTSNFLEAEATKTSGSWHVASLKRAFERMGRRNDLLQRRLEWLVSNSPKVNTRVAPLERALRRMDQQKDLLQRRLQWHVGSSPKARKSDRDAKWHAKSLERALGRMDRRNNLLQRRMSWVLGNEQARKNNRNIAATLPGEGSWHMESLERALGRNERRNELLKRRLQWLAGNFPEAEFATGKSVAKSPSTSVFGSGTSGRQSLTRTTRSLSKAWTRPWTKRRTKLSEAISRLEGALDAVRTSTQAKGHRSRAQDVEAALHGELANLRSELKDLEQHEVRSSEMAKEPKIRVAKQAKKSKSKRGLWALPAWLGSGE</sequence>
<dbReference type="SUPFAM" id="SSF57997">
    <property type="entry name" value="Tropomyosin"/>
    <property type="match status" value="1"/>
</dbReference>
<feature type="compositionally biased region" description="Polar residues" evidence="1">
    <location>
        <begin position="459"/>
        <end position="485"/>
    </location>
</feature>
<name>A0A812GJR1_9DINO</name>
<evidence type="ECO:0000256" key="2">
    <source>
        <dbReference type="SAM" id="SignalP"/>
    </source>
</evidence>
<reference evidence="3" key="1">
    <citation type="submission" date="2021-02" db="EMBL/GenBank/DDBJ databases">
        <authorList>
            <person name="Dougan E. K."/>
            <person name="Rhodes N."/>
            <person name="Thang M."/>
            <person name="Chan C."/>
        </authorList>
    </citation>
    <scope>NUCLEOTIDE SEQUENCE</scope>
</reference>
<proteinExistence type="predicted"/>
<evidence type="ECO:0000313" key="3">
    <source>
        <dbReference type="EMBL" id="CAE6922154.1"/>
    </source>
</evidence>
<comment type="caution">
    <text evidence="3">The sequence shown here is derived from an EMBL/GenBank/DDBJ whole genome shotgun (WGS) entry which is preliminary data.</text>
</comment>
<dbReference type="Proteomes" id="UP000604046">
    <property type="component" value="Unassembled WGS sequence"/>
</dbReference>
<evidence type="ECO:0000313" key="4">
    <source>
        <dbReference type="Proteomes" id="UP000604046"/>
    </source>
</evidence>
<accession>A0A812GJR1</accession>
<protein>
    <submittedName>
        <fullName evidence="3">ASPH protein</fullName>
    </submittedName>
</protein>
<dbReference type="AlphaFoldDB" id="A0A812GJR1"/>
<organism evidence="3 4">
    <name type="scientific">Symbiodinium natans</name>
    <dbReference type="NCBI Taxonomy" id="878477"/>
    <lineage>
        <taxon>Eukaryota</taxon>
        <taxon>Sar</taxon>
        <taxon>Alveolata</taxon>
        <taxon>Dinophyceae</taxon>
        <taxon>Suessiales</taxon>
        <taxon>Symbiodiniaceae</taxon>
        <taxon>Symbiodinium</taxon>
    </lineage>
</organism>
<feature type="region of interest" description="Disordered" evidence="1">
    <location>
        <begin position="458"/>
        <end position="488"/>
    </location>
</feature>
<feature type="compositionally biased region" description="Basic and acidic residues" evidence="1">
    <location>
        <begin position="548"/>
        <end position="562"/>
    </location>
</feature>
<dbReference type="OrthoDB" id="433661at2759"/>
<keyword evidence="4" id="KW-1185">Reference proteome</keyword>
<feature type="chain" id="PRO_5033045065" evidence="2">
    <location>
        <begin position="23"/>
        <end position="588"/>
    </location>
</feature>
<feature type="region of interest" description="Disordered" evidence="1">
    <location>
        <begin position="548"/>
        <end position="570"/>
    </location>
</feature>
<dbReference type="EMBL" id="CAJNDS010000025">
    <property type="protein sequence ID" value="CAE6922154.1"/>
    <property type="molecule type" value="Genomic_DNA"/>
</dbReference>
<keyword evidence="2" id="KW-0732">Signal</keyword>